<dbReference type="EMBL" id="AFJL02000087">
    <property type="protein sequence ID" value="EMY05334.1"/>
    <property type="molecule type" value="Genomic_DNA"/>
</dbReference>
<gene>
    <name evidence="1" type="ORF">LEP1GSC029_3409</name>
</gene>
<dbReference type="Proteomes" id="UP000012329">
    <property type="component" value="Unassembled WGS sequence"/>
</dbReference>
<evidence type="ECO:0000313" key="1">
    <source>
        <dbReference type="EMBL" id="EMY05334.1"/>
    </source>
</evidence>
<protein>
    <submittedName>
        <fullName evidence="1">Uncharacterized protein</fullName>
    </submittedName>
</protein>
<proteinExistence type="predicted"/>
<sequence>MRLILVGRVNVPKLGTQPLEYGCHLKCESCRFEGAWINENFNQEIADSFGIEGAREFVGKYGWFGEKEKLFLLQESDTQLELFDFNEDTI</sequence>
<dbReference type="AlphaFoldDB" id="A0A829D0T6"/>
<accession>A0A829D0T6</accession>
<organism evidence="1 2">
    <name type="scientific">Leptospira interrogans str. 2002000626</name>
    <dbReference type="NCBI Taxonomy" id="996803"/>
    <lineage>
        <taxon>Bacteria</taxon>
        <taxon>Pseudomonadati</taxon>
        <taxon>Spirochaetota</taxon>
        <taxon>Spirochaetia</taxon>
        <taxon>Leptospirales</taxon>
        <taxon>Leptospiraceae</taxon>
        <taxon>Leptospira</taxon>
    </lineage>
</organism>
<reference evidence="1 2" key="1">
    <citation type="submission" date="2013-02" db="EMBL/GenBank/DDBJ databases">
        <authorList>
            <person name="Harkins D.M."/>
            <person name="Durkin A.S."/>
            <person name="Brinkac L.M."/>
            <person name="Haft D.H."/>
            <person name="Selengut J.D."/>
            <person name="Sanka R."/>
            <person name="DePew J."/>
            <person name="Purushe J."/>
            <person name="Whelen A.C."/>
            <person name="Vinetz J.M."/>
            <person name="Sutton G.G."/>
            <person name="Nierman W.C."/>
            <person name="Fouts D.E."/>
        </authorList>
    </citation>
    <scope>NUCLEOTIDE SEQUENCE [LARGE SCALE GENOMIC DNA]</scope>
    <source>
        <strain evidence="1 2">2002000626</strain>
    </source>
</reference>
<comment type="caution">
    <text evidence="1">The sequence shown here is derived from an EMBL/GenBank/DDBJ whole genome shotgun (WGS) entry which is preliminary data.</text>
</comment>
<name>A0A829D0T6_LEPIR</name>
<evidence type="ECO:0000313" key="2">
    <source>
        <dbReference type="Proteomes" id="UP000012329"/>
    </source>
</evidence>